<dbReference type="CDD" id="cd07786">
    <property type="entry name" value="FGGY_EcGK_like"/>
    <property type="match status" value="1"/>
</dbReference>
<evidence type="ECO:0000256" key="7">
    <source>
        <dbReference type="ARBA" id="ARBA00022840"/>
    </source>
</evidence>
<evidence type="ECO:0000259" key="10">
    <source>
        <dbReference type="Pfam" id="PF00370"/>
    </source>
</evidence>
<evidence type="ECO:0000313" key="12">
    <source>
        <dbReference type="EMBL" id="GEK55482.1"/>
    </source>
</evidence>
<comment type="similarity">
    <text evidence="2 9">Belongs to the FGGY kinase family.</text>
</comment>
<accession>A0A510XWT1</accession>
<keyword evidence="4 9" id="KW-0547">Nucleotide-binding</keyword>
<evidence type="ECO:0000256" key="2">
    <source>
        <dbReference type="ARBA" id="ARBA00009156"/>
    </source>
</evidence>
<comment type="pathway">
    <text evidence="1 9">Polyol metabolism; glycerol degradation via glycerol kinase pathway; sn-glycerol 3-phosphate from glycerol: step 1/1.</text>
</comment>
<dbReference type="FunFam" id="3.30.420.40:FF:000007">
    <property type="entry name" value="Glycerol kinase"/>
    <property type="match status" value="1"/>
</dbReference>
<feature type="binding site" evidence="9">
    <location>
        <position position="13"/>
    </location>
    <ligand>
        <name>ATP</name>
        <dbReference type="ChEBI" id="CHEBI:30616"/>
    </ligand>
</feature>
<comment type="catalytic activity">
    <reaction evidence="8 9">
        <text>glycerol + ATP = sn-glycerol 3-phosphate + ADP + H(+)</text>
        <dbReference type="Rhea" id="RHEA:21644"/>
        <dbReference type="ChEBI" id="CHEBI:15378"/>
        <dbReference type="ChEBI" id="CHEBI:17754"/>
        <dbReference type="ChEBI" id="CHEBI:30616"/>
        <dbReference type="ChEBI" id="CHEBI:57597"/>
        <dbReference type="ChEBI" id="CHEBI:456216"/>
        <dbReference type="EC" id="2.7.1.30"/>
    </reaction>
</comment>
<proteinExistence type="inferred from homology"/>
<feature type="binding site" evidence="9">
    <location>
        <position position="16"/>
    </location>
    <ligand>
        <name>ADP</name>
        <dbReference type="ChEBI" id="CHEBI:456216"/>
    </ligand>
</feature>
<feature type="binding site" evidence="9">
    <location>
        <position position="12"/>
    </location>
    <ligand>
        <name>ATP</name>
        <dbReference type="ChEBI" id="CHEBI:30616"/>
    </ligand>
</feature>
<sequence>MSKYILSIDQGTTSSRAILFTKDADVFGTAQQEFSQHFPQNGWVEHDPNDIWQTVLSTSRKVLADKNVKPEEIIAIGITNQRETTLVWNKKTGKPIYNAIVWQDRRTSDYCESLSTDELCQTISDKTGLLLDPYFSATKVRWILDNVEGAREQALAGELAFGTVDTYLLWHLTGGKEHRTDATNASRTMLFNIHTQQWDQELLDLFEIPESMLPKVMDSADEFGSTSDDIFGAPIRVCGIAGDQQAALVGHACFEQGMAKSTYGTGCFLMLNTGEKALTSENRLLTTVAYRLNGKPTYAIEGSIFMAGATMQWIVEGLKLLSHAGESESLVKDVPLDHGVFLVPSFTGLGAPYWDPNARGAILGLTRDSGISTIVAAALQSVGYQTKDLQKAMERDGLRPSVLRVDGGMVKNNWVLTFLSNILGATVERPTVTETTSLGVAYLAGLQTGIYESTEQLAKMWTCDRRFEPTMSADERNDLYAKWQHCVAQVRLSSDDCQQQQIPAAN</sequence>
<dbReference type="GO" id="GO:0019563">
    <property type="term" value="P:glycerol catabolic process"/>
    <property type="evidence" value="ECO:0007669"/>
    <property type="project" value="UniProtKB-UniRule"/>
</dbReference>
<evidence type="ECO:0000259" key="11">
    <source>
        <dbReference type="Pfam" id="PF02782"/>
    </source>
</evidence>
<feature type="binding site" evidence="9">
    <location>
        <position position="134"/>
    </location>
    <ligand>
        <name>sn-glycerol 3-phosphate</name>
        <dbReference type="ChEBI" id="CHEBI:57597"/>
    </ligand>
</feature>
<dbReference type="Pfam" id="PF02782">
    <property type="entry name" value="FGGY_C"/>
    <property type="match status" value="1"/>
</dbReference>
<feature type="binding site" evidence="9">
    <location>
        <position position="12"/>
    </location>
    <ligand>
        <name>sn-glycerol 3-phosphate</name>
        <dbReference type="ChEBI" id="CHEBI:57597"/>
    </ligand>
</feature>
<dbReference type="NCBIfam" id="NF000756">
    <property type="entry name" value="PRK00047.1"/>
    <property type="match status" value="1"/>
</dbReference>
<feature type="binding site" evidence="9">
    <location>
        <position position="265"/>
    </location>
    <ligand>
        <name>ADP</name>
        <dbReference type="ChEBI" id="CHEBI:456216"/>
    </ligand>
</feature>
<evidence type="ECO:0000256" key="9">
    <source>
        <dbReference type="HAMAP-Rule" id="MF_00186"/>
    </source>
</evidence>
<dbReference type="InterPro" id="IPR018483">
    <property type="entry name" value="Carb_kinase_FGGY_CS"/>
</dbReference>
<dbReference type="InterPro" id="IPR043129">
    <property type="entry name" value="ATPase_NBD"/>
</dbReference>
<dbReference type="GO" id="GO:0005524">
    <property type="term" value="F:ATP binding"/>
    <property type="evidence" value="ECO:0007669"/>
    <property type="project" value="UniProtKB-UniRule"/>
</dbReference>
<evidence type="ECO:0000256" key="8">
    <source>
        <dbReference type="ARBA" id="ARBA00052101"/>
    </source>
</evidence>
<evidence type="ECO:0000256" key="1">
    <source>
        <dbReference type="ARBA" id="ARBA00005190"/>
    </source>
</evidence>
<feature type="binding site" evidence="9">
    <location>
        <position position="12"/>
    </location>
    <ligand>
        <name>ADP</name>
        <dbReference type="ChEBI" id="CHEBI:456216"/>
    </ligand>
</feature>
<feature type="binding site" evidence="9">
    <location>
        <position position="83"/>
    </location>
    <ligand>
        <name>sn-glycerol 3-phosphate</name>
        <dbReference type="ChEBI" id="CHEBI:57597"/>
    </ligand>
</feature>
<name>A0A510XWT1_9GAMM</name>
<dbReference type="EC" id="2.7.1.30" evidence="9"/>
<feature type="binding site" evidence="9">
    <location>
        <position position="243"/>
    </location>
    <ligand>
        <name>glycerol</name>
        <dbReference type="ChEBI" id="CHEBI:17754"/>
    </ligand>
</feature>
<dbReference type="PROSITE" id="PS00933">
    <property type="entry name" value="FGGY_KINASES_1"/>
    <property type="match status" value="1"/>
</dbReference>
<dbReference type="RefSeq" id="WP_089346401.1">
    <property type="nucleotide sequence ID" value="NZ_BJUM01000021.1"/>
</dbReference>
<feature type="binding site" evidence="9">
    <location>
        <position position="408"/>
    </location>
    <ligand>
        <name>ADP</name>
        <dbReference type="ChEBI" id="CHEBI:456216"/>
    </ligand>
</feature>
<dbReference type="HAMAP" id="MF_00186">
    <property type="entry name" value="Glycerol_kin"/>
    <property type="match status" value="1"/>
</dbReference>
<keyword evidence="13" id="KW-1185">Reference proteome</keyword>
<dbReference type="Proteomes" id="UP000321419">
    <property type="component" value="Unassembled WGS sequence"/>
</dbReference>
<keyword evidence="6 9" id="KW-0319">Glycerol metabolism</keyword>
<dbReference type="Gene3D" id="3.30.420.40">
    <property type="match status" value="2"/>
</dbReference>
<dbReference type="NCBIfam" id="TIGR01311">
    <property type="entry name" value="glycerol_kin"/>
    <property type="match status" value="1"/>
</dbReference>
<feature type="binding site" evidence="9">
    <location>
        <position position="243"/>
    </location>
    <ligand>
        <name>sn-glycerol 3-phosphate</name>
        <dbReference type="ChEBI" id="CHEBI:57597"/>
    </ligand>
</feature>
<keyword evidence="7 9" id="KW-0067">ATP-binding</keyword>
<comment type="caution">
    <text evidence="12">The sequence shown here is derived from an EMBL/GenBank/DDBJ whole genome shotgun (WGS) entry which is preliminary data.</text>
</comment>
<dbReference type="EMBL" id="BJUM01000021">
    <property type="protein sequence ID" value="GEK55482.1"/>
    <property type="molecule type" value="Genomic_DNA"/>
</dbReference>
<keyword evidence="5 9" id="KW-0418">Kinase</keyword>
<evidence type="ECO:0000313" key="13">
    <source>
        <dbReference type="Proteomes" id="UP000321419"/>
    </source>
</evidence>
<organism evidence="12 13">
    <name type="scientific">Pseudoalteromonas espejiana</name>
    <dbReference type="NCBI Taxonomy" id="28107"/>
    <lineage>
        <taxon>Bacteria</taxon>
        <taxon>Pseudomonadati</taxon>
        <taxon>Pseudomonadota</taxon>
        <taxon>Gammaproteobacteria</taxon>
        <taxon>Alteromonadales</taxon>
        <taxon>Pseudoalteromonadaceae</taxon>
        <taxon>Pseudoalteromonas</taxon>
    </lineage>
</organism>
<dbReference type="AlphaFoldDB" id="A0A510XWT1"/>
<evidence type="ECO:0000256" key="4">
    <source>
        <dbReference type="ARBA" id="ARBA00022741"/>
    </source>
</evidence>
<evidence type="ECO:0000256" key="6">
    <source>
        <dbReference type="ARBA" id="ARBA00022798"/>
    </source>
</evidence>
<dbReference type="PANTHER" id="PTHR10196">
    <property type="entry name" value="SUGAR KINASE"/>
    <property type="match status" value="1"/>
</dbReference>
<feature type="binding site" evidence="9">
    <location>
        <position position="82"/>
    </location>
    <ligand>
        <name>sn-glycerol 3-phosphate</name>
        <dbReference type="ChEBI" id="CHEBI:57597"/>
    </ligand>
</feature>
<dbReference type="GO" id="GO:0004370">
    <property type="term" value="F:glycerol kinase activity"/>
    <property type="evidence" value="ECO:0007669"/>
    <property type="project" value="UniProtKB-UniRule"/>
</dbReference>
<dbReference type="InterPro" id="IPR018485">
    <property type="entry name" value="FGGY_C"/>
</dbReference>
<feature type="binding site" evidence="9">
    <location>
        <position position="308"/>
    </location>
    <ligand>
        <name>ATP</name>
        <dbReference type="ChEBI" id="CHEBI:30616"/>
    </ligand>
</feature>
<protein>
    <recommendedName>
        <fullName evidence="9">Glycerol kinase</fullName>
        <ecNumber evidence="9">2.7.1.30</ecNumber>
    </recommendedName>
    <alternativeName>
        <fullName evidence="9">ATP:glycerol 3-phosphotransferase</fullName>
    </alternativeName>
    <alternativeName>
        <fullName evidence="9">Glycerokinase</fullName>
        <shortName evidence="9">GK</shortName>
    </alternativeName>
</protein>
<dbReference type="UniPathway" id="UPA00618">
    <property type="reaction ID" value="UER00672"/>
</dbReference>
<feature type="binding site" evidence="9">
    <location>
        <position position="312"/>
    </location>
    <ligand>
        <name>ATP</name>
        <dbReference type="ChEBI" id="CHEBI:30616"/>
    </ligand>
</feature>
<dbReference type="PANTHER" id="PTHR10196:SF78">
    <property type="entry name" value="GLYCEROL KINASE"/>
    <property type="match status" value="1"/>
</dbReference>
<feature type="binding site" evidence="9">
    <location>
        <position position="134"/>
    </location>
    <ligand>
        <name>glycerol</name>
        <dbReference type="ChEBI" id="CHEBI:17754"/>
    </ligand>
</feature>
<evidence type="ECO:0000256" key="3">
    <source>
        <dbReference type="ARBA" id="ARBA00022679"/>
    </source>
</evidence>
<comment type="activity regulation">
    <text evidence="9">Inhibited by fructose 1,6-bisphosphate (FBP).</text>
</comment>
<reference evidence="12 13" key="1">
    <citation type="submission" date="2019-07" db="EMBL/GenBank/DDBJ databases">
        <title>Whole genome shotgun sequence of Pseudoalteromonas espejiana NBRC 102222.</title>
        <authorList>
            <person name="Hosoyama A."/>
            <person name="Uohara A."/>
            <person name="Ohji S."/>
            <person name="Ichikawa N."/>
        </authorList>
    </citation>
    <scope>NUCLEOTIDE SEQUENCE [LARGE SCALE GENOMIC DNA]</scope>
    <source>
        <strain evidence="12 13">NBRC 102222</strain>
    </source>
</reference>
<feature type="binding site" evidence="9">
    <location>
        <position position="244"/>
    </location>
    <ligand>
        <name>glycerol</name>
        <dbReference type="ChEBI" id="CHEBI:17754"/>
    </ligand>
</feature>
<dbReference type="GO" id="GO:0006072">
    <property type="term" value="P:glycerol-3-phosphate metabolic process"/>
    <property type="evidence" value="ECO:0007669"/>
    <property type="project" value="InterPro"/>
</dbReference>
<feature type="binding site" evidence="9">
    <location>
        <position position="14"/>
    </location>
    <ligand>
        <name>ATP</name>
        <dbReference type="ChEBI" id="CHEBI:30616"/>
    </ligand>
</feature>
<feature type="binding site" evidence="9">
    <location>
        <position position="265"/>
    </location>
    <ligand>
        <name>ATP</name>
        <dbReference type="ChEBI" id="CHEBI:30616"/>
    </ligand>
</feature>
<dbReference type="InterPro" id="IPR018484">
    <property type="entry name" value="FGGY_N"/>
</dbReference>
<dbReference type="GO" id="GO:0005829">
    <property type="term" value="C:cytosol"/>
    <property type="evidence" value="ECO:0007669"/>
    <property type="project" value="TreeGrafter"/>
</dbReference>
<dbReference type="OrthoDB" id="9805576at2"/>
<feature type="binding site" evidence="9">
    <location>
        <position position="308"/>
    </location>
    <ligand>
        <name>ADP</name>
        <dbReference type="ChEBI" id="CHEBI:456216"/>
    </ligand>
</feature>
<feature type="binding site" evidence="9">
    <location>
        <position position="408"/>
    </location>
    <ligand>
        <name>ATP</name>
        <dbReference type="ChEBI" id="CHEBI:30616"/>
    </ligand>
</feature>
<gene>
    <name evidence="12" type="primary">glpK1</name>
    <name evidence="9" type="synonym">glpK</name>
    <name evidence="12" type="ORF">PES01_23270</name>
</gene>
<feature type="binding site" evidence="9">
    <location>
        <position position="83"/>
    </location>
    <ligand>
        <name>glycerol</name>
        <dbReference type="ChEBI" id="CHEBI:17754"/>
    </ligand>
</feature>
<comment type="function">
    <text evidence="9">Key enzyme in the regulation of glycerol uptake and metabolism. Catalyzes the phosphorylation of glycerol to yield sn-glycerol 3-phosphate.</text>
</comment>
<evidence type="ECO:0000256" key="5">
    <source>
        <dbReference type="ARBA" id="ARBA00022777"/>
    </source>
</evidence>
<dbReference type="FunFam" id="3.30.420.40:FF:000008">
    <property type="entry name" value="Glycerol kinase"/>
    <property type="match status" value="1"/>
</dbReference>
<feature type="binding site" evidence="9">
    <location>
        <position position="412"/>
    </location>
    <ligand>
        <name>ADP</name>
        <dbReference type="ChEBI" id="CHEBI:456216"/>
    </ligand>
</feature>
<dbReference type="PIRSF" id="PIRSF000538">
    <property type="entry name" value="GlpK"/>
    <property type="match status" value="1"/>
</dbReference>
<dbReference type="InterPro" id="IPR000577">
    <property type="entry name" value="Carb_kinase_FGGY"/>
</dbReference>
<feature type="domain" description="Carbohydrate kinase FGGY N-terminal" evidence="10">
    <location>
        <begin position="4"/>
        <end position="250"/>
    </location>
</feature>
<dbReference type="Pfam" id="PF00370">
    <property type="entry name" value="FGGY_N"/>
    <property type="match status" value="1"/>
</dbReference>
<feature type="binding site" evidence="9">
    <location>
        <position position="82"/>
    </location>
    <ligand>
        <name>glycerol</name>
        <dbReference type="ChEBI" id="CHEBI:17754"/>
    </ligand>
</feature>
<keyword evidence="3 9" id="KW-0808">Transferase</keyword>
<dbReference type="InterPro" id="IPR005999">
    <property type="entry name" value="Glycerol_kin"/>
</dbReference>
<feature type="domain" description="Carbohydrate kinase FGGY C-terminal" evidence="11">
    <location>
        <begin position="260"/>
        <end position="446"/>
    </location>
</feature>
<dbReference type="SUPFAM" id="SSF53067">
    <property type="entry name" value="Actin-like ATPase domain"/>
    <property type="match status" value="2"/>
</dbReference>